<name>A0A0C2F6V3_9PEZI</name>
<evidence type="ECO:0000256" key="1">
    <source>
        <dbReference type="ARBA" id="ARBA00004370"/>
    </source>
</evidence>
<dbReference type="PANTHER" id="PTHR10414">
    <property type="entry name" value="ETHANOLAMINEPHOSPHOTRANSFERASE"/>
    <property type="match status" value="1"/>
</dbReference>
<keyword evidence="7" id="KW-1185">Reference proteome</keyword>
<protein>
    <submittedName>
        <fullName evidence="6">Ethanolaminephosphotransferase</fullName>
    </submittedName>
</protein>
<evidence type="ECO:0000256" key="5">
    <source>
        <dbReference type="SAM" id="Phobius"/>
    </source>
</evidence>
<dbReference type="GeneID" id="63679286"/>
<reference evidence="6 7" key="1">
    <citation type="journal article" date="2014" name="BMC Genomics">
        <title>Comparative genomics of the major fungal agents of human and animal Sporotrichosis: Sporothrix schenckii and Sporothrix brasiliensis.</title>
        <authorList>
            <person name="Teixeira M.M."/>
            <person name="de Almeida L.G."/>
            <person name="Kubitschek-Barreira P."/>
            <person name="Alves F.L."/>
            <person name="Kioshima E.S."/>
            <person name="Abadio A.K."/>
            <person name="Fernandes L."/>
            <person name="Derengowski L.S."/>
            <person name="Ferreira K.S."/>
            <person name="Souza R.C."/>
            <person name="Ruiz J.C."/>
            <person name="de Andrade N.C."/>
            <person name="Paes H.C."/>
            <person name="Nicola A.M."/>
            <person name="Albuquerque P."/>
            <person name="Gerber A.L."/>
            <person name="Martins V.P."/>
            <person name="Peconick L.D."/>
            <person name="Neto A.V."/>
            <person name="Chaucanez C.B."/>
            <person name="Silva P.A."/>
            <person name="Cunha O.L."/>
            <person name="de Oliveira F.F."/>
            <person name="dos Santos T.C."/>
            <person name="Barros A.L."/>
            <person name="Soares M.A."/>
            <person name="de Oliveira L.M."/>
            <person name="Marini M.M."/>
            <person name="Villalobos-Duno H."/>
            <person name="Cunha M.M."/>
            <person name="de Hoog S."/>
            <person name="da Silveira J.F."/>
            <person name="Henrissat B."/>
            <person name="Nino-Vega G.A."/>
            <person name="Cisalpino P.S."/>
            <person name="Mora-Montes H.M."/>
            <person name="Almeida S.R."/>
            <person name="Stajich J.E."/>
            <person name="Lopes-Bezerra L.M."/>
            <person name="Vasconcelos A.T."/>
            <person name="Felipe M.S."/>
        </authorList>
    </citation>
    <scope>NUCLEOTIDE SEQUENCE [LARGE SCALE GENOMIC DNA]</scope>
    <source>
        <strain evidence="6 7">5110</strain>
    </source>
</reference>
<sequence length="316" mass="34280">MAFYVQTWEEYHTHTLTLGVVNGPVEGVLILVLVYALTGYLGGASFWQQPMLATLGVPSSIIGLVPSALRDLSFTGWYMVQGAVVLVYNTAESARTVLRVWHKEQKEAKAHGTAAEVGKGVNRDNHPFLGLLPFAITWALVVVYLVLQPEILHSHLVPFVFFVGLINAYSVGQMITAHVSHLPFPYYNVLVLPLAWGVVDSLGPLLRRIEPAVAPLLFGSSEPPSSFKLGWPSALGDGVYQVAYMFCMLGMAVGVYGSFVVDVIVTICDYLDIWCLTIKHPHVEGESSDKAATGATSGQASSTSVSLDTTTVQKRK</sequence>
<keyword evidence="3 5" id="KW-0472">Membrane</keyword>
<organism evidence="6 7">
    <name type="scientific">Sporothrix brasiliensis 5110</name>
    <dbReference type="NCBI Taxonomy" id="1398154"/>
    <lineage>
        <taxon>Eukaryota</taxon>
        <taxon>Fungi</taxon>
        <taxon>Dikarya</taxon>
        <taxon>Ascomycota</taxon>
        <taxon>Pezizomycotina</taxon>
        <taxon>Sordariomycetes</taxon>
        <taxon>Sordariomycetidae</taxon>
        <taxon>Ophiostomatales</taxon>
        <taxon>Ophiostomataceae</taxon>
        <taxon>Sporothrix</taxon>
    </lineage>
</organism>
<feature type="region of interest" description="Disordered" evidence="4">
    <location>
        <begin position="286"/>
        <end position="316"/>
    </location>
</feature>
<evidence type="ECO:0000256" key="2">
    <source>
        <dbReference type="ARBA" id="ARBA00010441"/>
    </source>
</evidence>
<dbReference type="VEuPathDB" id="FungiDB:SPBR_06103"/>
<accession>A0A0C2F6V3</accession>
<feature type="transmembrane region" description="Helical" evidence="5">
    <location>
        <begin position="50"/>
        <end position="69"/>
    </location>
</feature>
<dbReference type="GO" id="GO:0008610">
    <property type="term" value="P:lipid biosynthetic process"/>
    <property type="evidence" value="ECO:0007669"/>
    <property type="project" value="UniProtKB-ARBA"/>
</dbReference>
<keyword evidence="5" id="KW-1133">Transmembrane helix</keyword>
<dbReference type="AlphaFoldDB" id="A0A0C2F6V3"/>
<evidence type="ECO:0000313" key="7">
    <source>
        <dbReference type="Proteomes" id="UP000031575"/>
    </source>
</evidence>
<dbReference type="RefSeq" id="XP_040622669.1">
    <property type="nucleotide sequence ID" value="XM_040764365.1"/>
</dbReference>
<proteinExistence type="inferred from homology"/>
<comment type="subcellular location">
    <subcellularLocation>
        <location evidence="1">Membrane</location>
    </subcellularLocation>
</comment>
<keyword evidence="5" id="KW-0812">Transmembrane</keyword>
<feature type="transmembrane region" description="Helical" evidence="5">
    <location>
        <begin position="159"/>
        <end position="180"/>
    </location>
</feature>
<feature type="transmembrane region" description="Helical" evidence="5">
    <location>
        <begin position="20"/>
        <end position="38"/>
    </location>
</feature>
<evidence type="ECO:0000256" key="3">
    <source>
        <dbReference type="ARBA" id="ARBA00023136"/>
    </source>
</evidence>
<dbReference type="Proteomes" id="UP000031575">
    <property type="component" value="Unassembled WGS sequence"/>
</dbReference>
<feature type="compositionally biased region" description="Low complexity" evidence="4">
    <location>
        <begin position="291"/>
        <end position="316"/>
    </location>
</feature>
<dbReference type="OrthoDB" id="196717at2759"/>
<comment type="caution">
    <text evidence="6">The sequence shown here is derived from an EMBL/GenBank/DDBJ whole genome shotgun (WGS) entry which is preliminary data.</text>
</comment>
<dbReference type="GO" id="GO:0016740">
    <property type="term" value="F:transferase activity"/>
    <property type="evidence" value="ECO:0007669"/>
    <property type="project" value="UniProtKB-KW"/>
</dbReference>
<comment type="similarity">
    <text evidence="2">Belongs to the CDP-alcohol phosphatidyltransferase class-I family.</text>
</comment>
<gene>
    <name evidence="6" type="ORF">SPBR_06103</name>
</gene>
<dbReference type="InterPro" id="IPR014472">
    <property type="entry name" value="CHOPT"/>
</dbReference>
<keyword evidence="6" id="KW-0808">Transferase</keyword>
<evidence type="ECO:0000313" key="6">
    <source>
        <dbReference type="EMBL" id="KIH94659.1"/>
    </source>
</evidence>
<dbReference type="HOGENOM" id="CLU_035066_5_1_1"/>
<dbReference type="PANTHER" id="PTHR10414:SF37">
    <property type="entry name" value="BB IN A BOXCAR, ISOFORM C"/>
    <property type="match status" value="1"/>
</dbReference>
<dbReference type="GO" id="GO:0016020">
    <property type="term" value="C:membrane"/>
    <property type="evidence" value="ECO:0007669"/>
    <property type="project" value="UniProtKB-SubCell"/>
</dbReference>
<feature type="transmembrane region" description="Helical" evidence="5">
    <location>
        <begin position="128"/>
        <end position="147"/>
    </location>
</feature>
<evidence type="ECO:0000256" key="4">
    <source>
        <dbReference type="SAM" id="MobiDB-lite"/>
    </source>
</evidence>
<dbReference type="EMBL" id="AWTV01000004">
    <property type="protein sequence ID" value="KIH94659.1"/>
    <property type="molecule type" value="Genomic_DNA"/>
</dbReference>